<dbReference type="Gene3D" id="1.10.472.80">
    <property type="entry name" value="Ypt/Rab-GAP domain of gyp1p, domain 3"/>
    <property type="match status" value="1"/>
</dbReference>
<feature type="coiled-coil region" evidence="1">
    <location>
        <begin position="7"/>
        <end position="34"/>
    </location>
</feature>
<dbReference type="InterPro" id="IPR035969">
    <property type="entry name" value="Rab-GAP_TBC_sf"/>
</dbReference>
<dbReference type="SUPFAM" id="SSF47923">
    <property type="entry name" value="Ypt/Rab-GAP domain of gyp1p"/>
    <property type="match status" value="2"/>
</dbReference>
<feature type="domain" description="Rab-GAP TBC" evidence="2">
    <location>
        <begin position="1"/>
        <end position="168"/>
    </location>
</feature>
<dbReference type="Pfam" id="PF00566">
    <property type="entry name" value="RabGAP-TBC"/>
    <property type="match status" value="1"/>
</dbReference>
<accession>A0AAV7GAV3</accession>
<evidence type="ECO:0000259" key="2">
    <source>
        <dbReference type="PROSITE" id="PS50086"/>
    </source>
</evidence>
<evidence type="ECO:0000256" key="1">
    <source>
        <dbReference type="SAM" id="Coils"/>
    </source>
</evidence>
<sequence>MEYSGRVDRANAAFKKLETDNAEIRAEMEESKLSASKSVTACMEVEGNIDKVNVLDEVSEKVRQQAKGLSFVDALLLLVMNTEEHAFWMLVVLLENVLVNDYYTDNLYGCHVEQSVFKDLLVKKKCPRIAAHLEAMGFDVSLVVTEWFLCLFSKCLPSKHSTCDDHFN</sequence>
<dbReference type="PANTHER" id="PTHR47219">
    <property type="entry name" value="RAB GTPASE-ACTIVATING PROTEIN 1-LIKE"/>
    <property type="match status" value="1"/>
</dbReference>
<dbReference type="GO" id="GO:0031267">
    <property type="term" value="F:small GTPase binding"/>
    <property type="evidence" value="ECO:0007669"/>
    <property type="project" value="TreeGrafter"/>
</dbReference>
<evidence type="ECO:0000313" key="4">
    <source>
        <dbReference type="Proteomes" id="UP000775213"/>
    </source>
</evidence>
<organism evidence="3 4">
    <name type="scientific">Dendrobium chrysotoxum</name>
    <name type="common">Orchid</name>
    <dbReference type="NCBI Taxonomy" id="161865"/>
    <lineage>
        <taxon>Eukaryota</taxon>
        <taxon>Viridiplantae</taxon>
        <taxon>Streptophyta</taxon>
        <taxon>Embryophyta</taxon>
        <taxon>Tracheophyta</taxon>
        <taxon>Spermatophyta</taxon>
        <taxon>Magnoliopsida</taxon>
        <taxon>Liliopsida</taxon>
        <taxon>Asparagales</taxon>
        <taxon>Orchidaceae</taxon>
        <taxon>Epidendroideae</taxon>
        <taxon>Malaxideae</taxon>
        <taxon>Dendrobiinae</taxon>
        <taxon>Dendrobium</taxon>
    </lineage>
</organism>
<dbReference type="GO" id="GO:0005096">
    <property type="term" value="F:GTPase activator activity"/>
    <property type="evidence" value="ECO:0007669"/>
    <property type="project" value="TreeGrafter"/>
</dbReference>
<keyword evidence="4" id="KW-1185">Reference proteome</keyword>
<dbReference type="PROSITE" id="PS50086">
    <property type="entry name" value="TBC_RABGAP"/>
    <property type="match status" value="1"/>
</dbReference>
<dbReference type="Gene3D" id="1.10.8.270">
    <property type="entry name" value="putative rabgap domain of human tbc1 domain family member 14 like domains"/>
    <property type="match status" value="1"/>
</dbReference>
<dbReference type="Proteomes" id="UP000775213">
    <property type="component" value="Unassembled WGS sequence"/>
</dbReference>
<keyword evidence="1" id="KW-0175">Coiled coil</keyword>
<protein>
    <recommendedName>
        <fullName evidence="2">Rab-GAP TBC domain-containing protein</fullName>
    </recommendedName>
</protein>
<dbReference type="AlphaFoldDB" id="A0AAV7GAV3"/>
<name>A0AAV7GAV3_DENCH</name>
<dbReference type="PANTHER" id="PTHR47219:SF20">
    <property type="entry name" value="TBC1 DOMAIN FAMILY MEMBER 2B"/>
    <property type="match status" value="1"/>
</dbReference>
<reference evidence="3 4" key="1">
    <citation type="journal article" date="2021" name="Hortic Res">
        <title>Chromosome-scale assembly of the Dendrobium chrysotoxum genome enhances the understanding of orchid evolution.</title>
        <authorList>
            <person name="Zhang Y."/>
            <person name="Zhang G.Q."/>
            <person name="Zhang D."/>
            <person name="Liu X.D."/>
            <person name="Xu X.Y."/>
            <person name="Sun W.H."/>
            <person name="Yu X."/>
            <person name="Zhu X."/>
            <person name="Wang Z.W."/>
            <person name="Zhao X."/>
            <person name="Zhong W.Y."/>
            <person name="Chen H."/>
            <person name="Yin W.L."/>
            <person name="Huang T."/>
            <person name="Niu S.C."/>
            <person name="Liu Z.J."/>
        </authorList>
    </citation>
    <scope>NUCLEOTIDE SEQUENCE [LARGE SCALE GENOMIC DNA]</scope>
    <source>
        <strain evidence="3">Lindl</strain>
    </source>
</reference>
<comment type="caution">
    <text evidence="3">The sequence shown here is derived from an EMBL/GenBank/DDBJ whole genome shotgun (WGS) entry which is preliminary data.</text>
</comment>
<gene>
    <name evidence="3" type="ORF">IEQ34_017256</name>
</gene>
<dbReference type="EMBL" id="JAGFBR010000016">
    <property type="protein sequence ID" value="KAH0452932.1"/>
    <property type="molecule type" value="Genomic_DNA"/>
</dbReference>
<dbReference type="InterPro" id="IPR050302">
    <property type="entry name" value="Rab_GAP_TBC_domain"/>
</dbReference>
<dbReference type="InterPro" id="IPR000195">
    <property type="entry name" value="Rab-GAP-TBC_dom"/>
</dbReference>
<proteinExistence type="predicted"/>
<evidence type="ECO:0000313" key="3">
    <source>
        <dbReference type="EMBL" id="KAH0452932.1"/>
    </source>
</evidence>